<gene>
    <name evidence="2" type="ORF">S01H1_45557</name>
</gene>
<comment type="caution">
    <text evidence="2">The sequence shown here is derived from an EMBL/GenBank/DDBJ whole genome shotgun (WGS) entry which is preliminary data.</text>
</comment>
<evidence type="ECO:0000259" key="1">
    <source>
        <dbReference type="Pfam" id="PF01370"/>
    </source>
</evidence>
<organism evidence="2">
    <name type="scientific">marine sediment metagenome</name>
    <dbReference type="NCBI Taxonomy" id="412755"/>
    <lineage>
        <taxon>unclassified sequences</taxon>
        <taxon>metagenomes</taxon>
        <taxon>ecological metagenomes</taxon>
    </lineage>
</organism>
<accession>X0U5V7</accession>
<dbReference type="Gene3D" id="3.90.25.10">
    <property type="entry name" value="UDP-galactose 4-epimerase, domain 1"/>
    <property type="match status" value="2"/>
</dbReference>
<dbReference type="Pfam" id="PF01370">
    <property type="entry name" value="Epimerase"/>
    <property type="match status" value="1"/>
</dbReference>
<dbReference type="SUPFAM" id="SSF51735">
    <property type="entry name" value="NAD(P)-binding Rossmann-fold domains"/>
    <property type="match status" value="1"/>
</dbReference>
<reference evidence="2" key="1">
    <citation type="journal article" date="2014" name="Front. Microbiol.">
        <title>High frequency of phylogenetically diverse reductive dehalogenase-homologous genes in deep subseafloor sedimentary metagenomes.</title>
        <authorList>
            <person name="Kawai M."/>
            <person name="Futagami T."/>
            <person name="Toyoda A."/>
            <person name="Takaki Y."/>
            <person name="Nishi S."/>
            <person name="Hori S."/>
            <person name="Arai W."/>
            <person name="Tsubouchi T."/>
            <person name="Morono Y."/>
            <person name="Uchiyama I."/>
            <person name="Ito T."/>
            <person name="Fujiyama A."/>
            <person name="Inagaki F."/>
            <person name="Takami H."/>
        </authorList>
    </citation>
    <scope>NUCLEOTIDE SEQUENCE</scope>
    <source>
        <strain evidence="2">Expedition CK06-06</strain>
    </source>
</reference>
<dbReference type="AlphaFoldDB" id="X0U5V7"/>
<dbReference type="InterPro" id="IPR001509">
    <property type="entry name" value="Epimerase_deHydtase"/>
</dbReference>
<dbReference type="PANTHER" id="PTHR43238">
    <property type="entry name" value="GDP-L-FUCOSE SYNTHASE"/>
    <property type="match status" value="1"/>
</dbReference>
<proteinExistence type="predicted"/>
<protein>
    <recommendedName>
        <fullName evidence="1">NAD-dependent epimerase/dehydratase domain-containing protein</fullName>
    </recommendedName>
</protein>
<feature type="non-terminal residue" evidence="2">
    <location>
        <position position="1"/>
    </location>
</feature>
<evidence type="ECO:0000313" key="2">
    <source>
        <dbReference type="EMBL" id="GAG01129.1"/>
    </source>
</evidence>
<dbReference type="EMBL" id="BARS01029119">
    <property type="protein sequence ID" value="GAG01129.1"/>
    <property type="molecule type" value="Genomic_DNA"/>
</dbReference>
<sequence>TAIPNNLYGENDNFHLMDSHVIPAIIRKVHEAKMLNKPHFVLWGSGNALREFTYSKDLANILLFLLNTYDGGAPINIGNNREISIKFLAEMISDIMQYKGDILWDTSKPEGQYRKPSNNKNLIKLGWDPKSFIDIRKGLKKTCEWYIMNYPSIRGV</sequence>
<dbReference type="GO" id="GO:0050577">
    <property type="term" value="F:GDP-L-fucose synthase activity"/>
    <property type="evidence" value="ECO:0007669"/>
    <property type="project" value="TreeGrafter"/>
</dbReference>
<dbReference type="PANTHER" id="PTHR43238:SF1">
    <property type="entry name" value="GDP-L-FUCOSE SYNTHASE"/>
    <property type="match status" value="1"/>
</dbReference>
<name>X0U5V7_9ZZZZ</name>
<dbReference type="InterPro" id="IPR036291">
    <property type="entry name" value="NAD(P)-bd_dom_sf"/>
</dbReference>
<feature type="domain" description="NAD-dependent epimerase/dehydratase" evidence="1">
    <location>
        <begin position="2"/>
        <end position="78"/>
    </location>
</feature>